<sequence>MDRRRSGIGSGGGKKAMEGNSPSNEASRKMNGGCSITTKIDNLTLRSSGSKSRVVENLARNDKQDMSSSNVAFTTVEHLEYQLMEAEKPLQYSLSPARCKRAFPLEKTFLVTAENLLIFLPPREGRVPQGHGCKRAFPLEILSQILLGLQEEQDAAKDGGGMDDRPDQDPIVPSSQAM</sequence>
<evidence type="ECO:0000313" key="2">
    <source>
        <dbReference type="EMBL" id="PKU77030.1"/>
    </source>
</evidence>
<dbReference type="Proteomes" id="UP000233837">
    <property type="component" value="Unassembled WGS sequence"/>
</dbReference>
<evidence type="ECO:0000313" key="3">
    <source>
        <dbReference type="Proteomes" id="UP000233837"/>
    </source>
</evidence>
<dbReference type="EMBL" id="KZ502537">
    <property type="protein sequence ID" value="PKU77030.1"/>
    <property type="molecule type" value="Genomic_DNA"/>
</dbReference>
<evidence type="ECO:0000256" key="1">
    <source>
        <dbReference type="SAM" id="MobiDB-lite"/>
    </source>
</evidence>
<reference evidence="2 3" key="1">
    <citation type="journal article" date="2016" name="Sci. Rep.">
        <title>The Dendrobium catenatum Lindl. genome sequence provides insights into polysaccharide synthase, floral development and adaptive evolution.</title>
        <authorList>
            <person name="Zhang G.Q."/>
            <person name="Xu Q."/>
            <person name="Bian C."/>
            <person name="Tsai W.C."/>
            <person name="Yeh C.M."/>
            <person name="Liu K.W."/>
            <person name="Yoshida K."/>
            <person name="Zhang L.S."/>
            <person name="Chang S.B."/>
            <person name="Chen F."/>
            <person name="Shi Y."/>
            <person name="Su Y.Y."/>
            <person name="Zhang Y.Q."/>
            <person name="Chen L.J."/>
            <person name="Yin Y."/>
            <person name="Lin M."/>
            <person name="Huang H."/>
            <person name="Deng H."/>
            <person name="Wang Z.W."/>
            <person name="Zhu S.L."/>
            <person name="Zhao X."/>
            <person name="Deng C."/>
            <person name="Niu S.C."/>
            <person name="Huang J."/>
            <person name="Wang M."/>
            <person name="Liu G.H."/>
            <person name="Yang H.J."/>
            <person name="Xiao X.J."/>
            <person name="Hsiao Y.Y."/>
            <person name="Wu W.L."/>
            <person name="Chen Y.Y."/>
            <person name="Mitsuda N."/>
            <person name="Ohme-Takagi M."/>
            <person name="Luo Y.B."/>
            <person name="Van de Peer Y."/>
            <person name="Liu Z.J."/>
        </authorList>
    </citation>
    <scope>NUCLEOTIDE SEQUENCE [LARGE SCALE GENOMIC DNA]</scope>
    <source>
        <tissue evidence="2">The whole plant</tissue>
    </source>
</reference>
<reference evidence="2 3" key="2">
    <citation type="journal article" date="2017" name="Nature">
        <title>The Apostasia genome and the evolution of orchids.</title>
        <authorList>
            <person name="Zhang G.Q."/>
            <person name="Liu K.W."/>
            <person name="Li Z."/>
            <person name="Lohaus R."/>
            <person name="Hsiao Y.Y."/>
            <person name="Niu S.C."/>
            <person name="Wang J.Y."/>
            <person name="Lin Y.C."/>
            <person name="Xu Q."/>
            <person name="Chen L.J."/>
            <person name="Yoshida K."/>
            <person name="Fujiwara S."/>
            <person name="Wang Z.W."/>
            <person name="Zhang Y.Q."/>
            <person name="Mitsuda N."/>
            <person name="Wang M."/>
            <person name="Liu G.H."/>
            <person name="Pecoraro L."/>
            <person name="Huang H.X."/>
            <person name="Xiao X.J."/>
            <person name="Lin M."/>
            <person name="Wu X.Y."/>
            <person name="Wu W.L."/>
            <person name="Chen Y.Y."/>
            <person name="Chang S.B."/>
            <person name="Sakamoto S."/>
            <person name="Ohme-Takagi M."/>
            <person name="Yagi M."/>
            <person name="Zeng S.J."/>
            <person name="Shen C.Y."/>
            <person name="Yeh C.M."/>
            <person name="Luo Y.B."/>
            <person name="Tsai W.C."/>
            <person name="Van de Peer Y."/>
            <person name="Liu Z.J."/>
        </authorList>
    </citation>
    <scope>NUCLEOTIDE SEQUENCE [LARGE SCALE GENOMIC DNA]</scope>
    <source>
        <tissue evidence="2">The whole plant</tissue>
    </source>
</reference>
<organism evidence="2 3">
    <name type="scientific">Dendrobium catenatum</name>
    <dbReference type="NCBI Taxonomy" id="906689"/>
    <lineage>
        <taxon>Eukaryota</taxon>
        <taxon>Viridiplantae</taxon>
        <taxon>Streptophyta</taxon>
        <taxon>Embryophyta</taxon>
        <taxon>Tracheophyta</taxon>
        <taxon>Spermatophyta</taxon>
        <taxon>Magnoliopsida</taxon>
        <taxon>Liliopsida</taxon>
        <taxon>Asparagales</taxon>
        <taxon>Orchidaceae</taxon>
        <taxon>Epidendroideae</taxon>
        <taxon>Malaxideae</taxon>
        <taxon>Dendrobiinae</taxon>
        <taxon>Dendrobium</taxon>
    </lineage>
</organism>
<dbReference type="AlphaFoldDB" id="A0A2I0WMZ0"/>
<gene>
    <name evidence="2" type="ORF">MA16_Dca001636</name>
</gene>
<feature type="compositionally biased region" description="Basic and acidic residues" evidence="1">
    <location>
        <begin position="154"/>
        <end position="168"/>
    </location>
</feature>
<protein>
    <submittedName>
        <fullName evidence="2">Uncharacterized protein</fullName>
    </submittedName>
</protein>
<keyword evidence="3" id="KW-1185">Reference proteome</keyword>
<feature type="region of interest" description="Disordered" evidence="1">
    <location>
        <begin position="152"/>
        <end position="178"/>
    </location>
</feature>
<name>A0A2I0WMZ0_9ASPA</name>
<proteinExistence type="predicted"/>
<feature type="region of interest" description="Disordered" evidence="1">
    <location>
        <begin position="1"/>
        <end position="34"/>
    </location>
</feature>
<accession>A0A2I0WMZ0</accession>